<dbReference type="EMBL" id="RQER01000004">
    <property type="protein sequence ID" value="TGK03238.1"/>
    <property type="molecule type" value="Genomic_DNA"/>
</dbReference>
<comment type="caution">
    <text evidence="3">The sequence shown here is derived from an EMBL/GenBank/DDBJ whole genome shotgun (WGS) entry which is preliminary data.</text>
</comment>
<dbReference type="EMBL" id="RQGC01000004">
    <property type="protein sequence ID" value="TGL42412.1"/>
    <property type="molecule type" value="Genomic_DNA"/>
</dbReference>
<evidence type="ECO:0000313" key="5">
    <source>
        <dbReference type="Proteomes" id="UP000297273"/>
    </source>
</evidence>
<evidence type="ECO:0000256" key="1">
    <source>
        <dbReference type="SAM" id="SignalP"/>
    </source>
</evidence>
<dbReference type="InterPro" id="IPR001223">
    <property type="entry name" value="Glyco_hydro18_cat"/>
</dbReference>
<reference evidence="4" key="1">
    <citation type="submission" date="2018-10" db="EMBL/GenBank/DDBJ databases">
        <authorList>
            <person name="Vincent A.T."/>
            <person name="Schiettekatte O."/>
            <person name="Bourhy P."/>
            <person name="Veyrier F.J."/>
            <person name="Picardeau M."/>
        </authorList>
    </citation>
    <scope>NUCLEOTIDE SEQUENCE</scope>
    <source>
        <strain evidence="4">201702690</strain>
    </source>
</reference>
<gene>
    <name evidence="3" type="ORF">EHO57_06920</name>
    <name evidence="4" type="ORF">EHQ53_06085</name>
</gene>
<evidence type="ECO:0000313" key="6">
    <source>
        <dbReference type="Proteomes" id="UP000297946"/>
    </source>
</evidence>
<keyword evidence="1" id="KW-0732">Signal</keyword>
<keyword evidence="3" id="KW-0378">Hydrolase</keyword>
<dbReference type="SUPFAM" id="SSF51445">
    <property type="entry name" value="(Trans)glycosidases"/>
    <property type="match status" value="1"/>
</dbReference>
<dbReference type="GO" id="GO:0005975">
    <property type="term" value="P:carbohydrate metabolic process"/>
    <property type="evidence" value="ECO:0007669"/>
    <property type="project" value="InterPro"/>
</dbReference>
<dbReference type="AlphaFoldDB" id="A0A5F1ZVW9"/>
<name>A0A5F1ZVW9_9LEPT</name>
<feature type="signal peptide" evidence="1">
    <location>
        <begin position="1"/>
        <end position="24"/>
    </location>
</feature>
<dbReference type="PROSITE" id="PS51910">
    <property type="entry name" value="GH18_2"/>
    <property type="match status" value="1"/>
</dbReference>
<dbReference type="GO" id="GO:0016787">
    <property type="term" value="F:hydrolase activity"/>
    <property type="evidence" value="ECO:0007669"/>
    <property type="project" value="UniProtKB-KW"/>
</dbReference>
<evidence type="ECO:0000313" key="4">
    <source>
        <dbReference type="EMBL" id="TGL42412.1"/>
    </source>
</evidence>
<proteinExistence type="predicted"/>
<keyword evidence="5" id="KW-1185">Reference proteome</keyword>
<dbReference type="PANTHER" id="PTHR46066:SF2">
    <property type="entry name" value="CHITINASE DOMAIN-CONTAINING PROTEIN 1"/>
    <property type="match status" value="1"/>
</dbReference>
<dbReference type="Proteomes" id="UP000297946">
    <property type="component" value="Unassembled WGS sequence"/>
</dbReference>
<evidence type="ECO:0000259" key="2">
    <source>
        <dbReference type="PROSITE" id="PS51910"/>
    </source>
</evidence>
<feature type="domain" description="GH18" evidence="2">
    <location>
        <begin position="1"/>
        <end position="311"/>
    </location>
</feature>
<protein>
    <submittedName>
        <fullName evidence="3">Glycosyl hydrolase family 18</fullName>
    </submittedName>
</protein>
<organism evidence="3 6">
    <name type="scientific">Leptospira langatensis</name>
    <dbReference type="NCBI Taxonomy" id="2484983"/>
    <lineage>
        <taxon>Bacteria</taxon>
        <taxon>Pseudomonadati</taxon>
        <taxon>Spirochaetota</taxon>
        <taxon>Spirochaetia</taxon>
        <taxon>Leptospirales</taxon>
        <taxon>Leptospiraceae</taxon>
        <taxon>Leptospira</taxon>
    </lineage>
</organism>
<dbReference type="OrthoDB" id="9775889at2"/>
<reference evidence="5 6" key="2">
    <citation type="journal article" date="2019" name="PLoS Negl. Trop. Dis.">
        <title>Revisiting the worldwide diversity of Leptospira species in the environment.</title>
        <authorList>
            <person name="Vincent A.T."/>
            <person name="Schiettekatte O."/>
            <person name="Bourhy P."/>
            <person name="Veyrier F.J."/>
            <person name="Picardeau M."/>
        </authorList>
    </citation>
    <scope>NUCLEOTIDE SEQUENCE [LARGE SCALE GENOMIC DNA]</scope>
    <source>
        <strain evidence="5">201702690</strain>
        <strain evidence="3 6">SSW18</strain>
    </source>
</reference>
<dbReference type="Pfam" id="PF00704">
    <property type="entry name" value="Glyco_hydro_18"/>
    <property type="match status" value="1"/>
</dbReference>
<accession>A0A5F1ZVW9</accession>
<feature type="chain" id="PRO_5043207055" evidence="1">
    <location>
        <begin position="25"/>
        <end position="311"/>
    </location>
</feature>
<dbReference type="Proteomes" id="UP000297273">
    <property type="component" value="Unassembled WGS sequence"/>
</dbReference>
<dbReference type="InterPro" id="IPR017853">
    <property type="entry name" value="GH"/>
</dbReference>
<dbReference type="PANTHER" id="PTHR46066">
    <property type="entry name" value="CHITINASE DOMAIN-CONTAINING PROTEIN 1 FAMILY MEMBER"/>
    <property type="match status" value="1"/>
</dbReference>
<evidence type="ECO:0000313" key="3">
    <source>
        <dbReference type="EMBL" id="TGK03238.1"/>
    </source>
</evidence>
<sequence>MNIIPMLRICFTILALASLCPLSAQESGVWKYALGKDLSFKSSKFWEKEFQPGTTLCFTGTSISPDSKVIHHPPPSELLLHGNKKGVRWFPLITFSSPKTGENILSSPTHRRELIHNLEKFLDQYPYYQGIHLDFEGMSTSVGPQYKDFLVLLYPRMQKKKKVLSLALFPQENFIPELAQFHSFVYRQNLADEVVLMAYDYHSPKTKPGPVTDYSWMQKNMTLLLKTYKPEQVWLGIPLYGYFWEKGTEAPKVLTYYKDGKFALDHGKEKQGIYLIQTKTGEGSLIIDTSLWSEYAKNVKLRGLAFWRIGF</sequence>
<dbReference type="Gene3D" id="3.20.20.80">
    <property type="entry name" value="Glycosidases"/>
    <property type="match status" value="1"/>
</dbReference>